<dbReference type="EMBL" id="PTQZ01000061">
    <property type="protein sequence ID" value="PQA47664.1"/>
    <property type="molecule type" value="Genomic_DNA"/>
</dbReference>
<feature type="domain" description="Response regulatory" evidence="3">
    <location>
        <begin position="13"/>
        <end position="128"/>
    </location>
</feature>
<dbReference type="Proteomes" id="UP000243900">
    <property type="component" value="Unassembled WGS sequence"/>
</dbReference>
<dbReference type="RefSeq" id="WP_105191671.1">
    <property type="nucleotide sequence ID" value="NZ_PTQZ01000061.1"/>
</dbReference>
<gene>
    <name evidence="4" type="ORF">C5O18_03990</name>
</gene>
<evidence type="ECO:0000259" key="3">
    <source>
        <dbReference type="PROSITE" id="PS50110"/>
    </source>
</evidence>
<dbReference type="InterPro" id="IPR050595">
    <property type="entry name" value="Bact_response_regulator"/>
</dbReference>
<dbReference type="CDD" id="cd17569">
    <property type="entry name" value="REC_HupR-like"/>
    <property type="match status" value="1"/>
</dbReference>
<feature type="modified residue" description="4-aspartylphosphate" evidence="2">
    <location>
        <position position="62"/>
    </location>
</feature>
<dbReference type="InterPro" id="IPR001789">
    <property type="entry name" value="Sig_transdc_resp-reg_receiver"/>
</dbReference>
<evidence type="ECO:0000256" key="1">
    <source>
        <dbReference type="ARBA" id="ARBA00022553"/>
    </source>
</evidence>
<proteinExistence type="predicted"/>
<dbReference type="Pfam" id="PF00072">
    <property type="entry name" value="Response_reg"/>
    <property type="match status" value="1"/>
</dbReference>
<evidence type="ECO:0000256" key="2">
    <source>
        <dbReference type="PROSITE-ProRule" id="PRU00169"/>
    </source>
</evidence>
<keyword evidence="5" id="KW-1185">Reference proteome</keyword>
<dbReference type="SUPFAM" id="SSF52172">
    <property type="entry name" value="CheY-like"/>
    <property type="match status" value="1"/>
</dbReference>
<protein>
    <recommendedName>
        <fullName evidence="3">Response regulatory domain-containing protein</fullName>
    </recommendedName>
</protein>
<dbReference type="Gene3D" id="3.40.50.2300">
    <property type="match status" value="1"/>
</dbReference>
<accession>A0A2P6ATC4</accession>
<dbReference type="PANTHER" id="PTHR44591">
    <property type="entry name" value="STRESS RESPONSE REGULATOR PROTEIN 1"/>
    <property type="match status" value="1"/>
</dbReference>
<name>A0A2P6ATC4_9GAMM</name>
<keyword evidence="1 2" id="KW-0597">Phosphoprotein</keyword>
<evidence type="ECO:0000313" key="5">
    <source>
        <dbReference type="Proteomes" id="UP000243900"/>
    </source>
</evidence>
<dbReference type="AlphaFoldDB" id="A0A2P6ATC4"/>
<dbReference type="PROSITE" id="PS50110">
    <property type="entry name" value="RESPONSE_REGULATORY"/>
    <property type="match status" value="1"/>
</dbReference>
<sequence>MNQPERAADTLPQILCIDDDSDVLAGLALSLRGLGEIHTASGGSEALALADGLDRLAVVLCDMRMPGMTGDQVLAAFNARHPLAVRLLLTGYSDTAAAIRAINDGRIFRFLGKPCPREQLQQALREALAQHTLLRTEQELLEQTVRGCTQALVDALCIASPATYGRADRLRDLLRRVSERSRLQAGWATEMAAMLANLGLVGLRQSLQEKVLFDLPLEAGEAEEIRHAQQRSFALLQRIPRLDPVLRLICLTEPALADAMRISPEDAEALAPQAHLIRIIRQYVRHESSGMPTLQSLEALRGEFPGSAPLIAALRDVLGEQADVDRVIELPLDMLGDGMVLARAIHTQHGLLFAPAGYQVRQGFKRRLLDACPHLRRERIAVIIPPEAGGHIHHQLLTEG</sequence>
<organism evidence="4 5">
    <name type="scientific">Amnimonas aquatica</name>
    <dbReference type="NCBI Taxonomy" id="2094561"/>
    <lineage>
        <taxon>Bacteria</taxon>
        <taxon>Pseudomonadati</taxon>
        <taxon>Pseudomonadota</taxon>
        <taxon>Gammaproteobacteria</taxon>
        <taxon>Moraxellales</taxon>
        <taxon>Moraxellaceae</taxon>
        <taxon>Amnimonas</taxon>
    </lineage>
</organism>
<reference evidence="5" key="1">
    <citation type="submission" date="2018-02" db="EMBL/GenBank/DDBJ databases">
        <title>Genome sequencing of Solimonas sp. HR-BB.</title>
        <authorList>
            <person name="Lee Y."/>
            <person name="Jeon C.O."/>
        </authorList>
    </citation>
    <scope>NUCLEOTIDE SEQUENCE [LARGE SCALE GENOMIC DNA]</scope>
    <source>
        <strain evidence="5">HR-E</strain>
    </source>
</reference>
<dbReference type="PANTHER" id="PTHR44591:SF19">
    <property type="entry name" value="TWO-COMPONENT RESPONSE REGULATOR-RELATED"/>
    <property type="match status" value="1"/>
</dbReference>
<dbReference type="InterPro" id="IPR011006">
    <property type="entry name" value="CheY-like_superfamily"/>
</dbReference>
<dbReference type="SMART" id="SM00448">
    <property type="entry name" value="REC"/>
    <property type="match status" value="1"/>
</dbReference>
<comment type="caution">
    <text evidence="4">The sequence shown here is derived from an EMBL/GenBank/DDBJ whole genome shotgun (WGS) entry which is preliminary data.</text>
</comment>
<dbReference type="GO" id="GO:0000160">
    <property type="term" value="P:phosphorelay signal transduction system"/>
    <property type="evidence" value="ECO:0007669"/>
    <property type="project" value="InterPro"/>
</dbReference>
<dbReference type="OrthoDB" id="9802066at2"/>
<evidence type="ECO:0000313" key="4">
    <source>
        <dbReference type="EMBL" id="PQA47664.1"/>
    </source>
</evidence>